<accession>A0A0L0S537</accession>
<dbReference type="SUPFAM" id="SSF57667">
    <property type="entry name" value="beta-beta-alpha zinc fingers"/>
    <property type="match status" value="2"/>
</dbReference>
<feature type="compositionally biased region" description="Pro residues" evidence="10">
    <location>
        <begin position="31"/>
        <end position="46"/>
    </location>
</feature>
<feature type="domain" description="C2H2-type" evidence="11">
    <location>
        <begin position="132"/>
        <end position="160"/>
    </location>
</feature>
<dbReference type="GO" id="GO:0000978">
    <property type="term" value="F:RNA polymerase II cis-regulatory region sequence-specific DNA binding"/>
    <property type="evidence" value="ECO:0007669"/>
    <property type="project" value="TreeGrafter"/>
</dbReference>
<dbReference type="AlphaFoldDB" id="A0A0L0S537"/>
<evidence type="ECO:0000256" key="2">
    <source>
        <dbReference type="ARBA" id="ARBA00022723"/>
    </source>
</evidence>
<feature type="region of interest" description="Disordered" evidence="10">
    <location>
        <begin position="517"/>
        <end position="551"/>
    </location>
</feature>
<keyword evidence="13" id="KW-1185">Reference proteome</keyword>
<feature type="region of interest" description="Disordered" evidence="10">
    <location>
        <begin position="477"/>
        <end position="504"/>
    </location>
</feature>
<sequence length="551" mass="56931">MASPPHLAIQAPTLERHLAELDAALAMAPISDPPMVLPVDGPPLPPRTSSMHGAPAGVMLAPPNAPPPRRGSSYAAPYPPPARSPATAAVDSDATSPVGRRFMCDYPGCGRAFDRPYNLKTHQRTHTGEKPFPCDLCEKSFGRAHDLKRHKMTMHEHAKPFKCRRCDHRFVRHDALVRHVRSDATCDQFYAASGLDVGTQPPSPMPSPATGAAAAMSPGAYSPLTAAAGLSPGVSDAFGRLAIPTPTTQAANAASSAHQNEDVDMDMADEHGGLDSFSLDRAAGIDVPPAAEDAMSTSSASVALSDVAAGRATLERLFRAHGYTGSAVSLDRLLELNNMHDAASLGRDTLDRLVAQWRREHGHADGSSRSSGTLMSQETLDRLLGAATSSAESASGGAIPPPRHAGARGSLGHAPLDAVPVLPPHAATADLIMLPPLDPAGTLTSMHGSVADRFGTGSRSMRSSATLMSADTLDRLLQHDPGANGGGGGAVDGDEDSSVDPPIGAATLDRLLNADELVPSTPFGGGAAWASGGAPPPPRHSSSGAGARYSR</sequence>
<gene>
    <name evidence="12" type="ORF">AMAG_03224</name>
</gene>
<dbReference type="VEuPathDB" id="FungiDB:AMAG_03224"/>
<feature type="region of interest" description="Disordered" evidence="10">
    <location>
        <begin position="31"/>
        <end position="94"/>
    </location>
</feature>
<dbReference type="InterPro" id="IPR036236">
    <property type="entry name" value="Znf_C2H2_sf"/>
</dbReference>
<keyword evidence="8" id="KW-0539">Nucleus</keyword>
<evidence type="ECO:0000259" key="11">
    <source>
        <dbReference type="PROSITE" id="PS50157"/>
    </source>
</evidence>
<comment type="subcellular location">
    <subcellularLocation>
        <location evidence="1">Nucleus</location>
    </subcellularLocation>
</comment>
<evidence type="ECO:0000256" key="7">
    <source>
        <dbReference type="ARBA" id="ARBA00023163"/>
    </source>
</evidence>
<feature type="region of interest" description="Disordered" evidence="10">
    <location>
        <begin position="387"/>
        <end position="412"/>
    </location>
</feature>
<keyword evidence="6" id="KW-0805">Transcription regulation</keyword>
<dbReference type="GO" id="GO:0000981">
    <property type="term" value="F:DNA-binding transcription factor activity, RNA polymerase II-specific"/>
    <property type="evidence" value="ECO:0007669"/>
    <property type="project" value="TreeGrafter"/>
</dbReference>
<organism evidence="12 13">
    <name type="scientific">Allomyces macrogynus (strain ATCC 38327)</name>
    <name type="common">Allomyces javanicus var. macrogynus</name>
    <dbReference type="NCBI Taxonomy" id="578462"/>
    <lineage>
        <taxon>Eukaryota</taxon>
        <taxon>Fungi</taxon>
        <taxon>Fungi incertae sedis</taxon>
        <taxon>Blastocladiomycota</taxon>
        <taxon>Blastocladiomycetes</taxon>
        <taxon>Blastocladiales</taxon>
        <taxon>Blastocladiaceae</taxon>
        <taxon>Allomyces</taxon>
    </lineage>
</organism>
<evidence type="ECO:0000256" key="1">
    <source>
        <dbReference type="ARBA" id="ARBA00004123"/>
    </source>
</evidence>
<dbReference type="Gene3D" id="3.30.160.60">
    <property type="entry name" value="Classic Zinc Finger"/>
    <property type="match status" value="2"/>
</dbReference>
<dbReference type="GO" id="GO:0005634">
    <property type="term" value="C:nucleus"/>
    <property type="evidence" value="ECO:0007669"/>
    <property type="project" value="UniProtKB-SubCell"/>
</dbReference>
<evidence type="ECO:0000313" key="13">
    <source>
        <dbReference type="Proteomes" id="UP000054350"/>
    </source>
</evidence>
<dbReference type="InterPro" id="IPR013087">
    <property type="entry name" value="Znf_C2H2_type"/>
</dbReference>
<dbReference type="STRING" id="578462.A0A0L0S537"/>
<dbReference type="GO" id="GO:0008270">
    <property type="term" value="F:zinc ion binding"/>
    <property type="evidence" value="ECO:0007669"/>
    <property type="project" value="UniProtKB-KW"/>
</dbReference>
<dbReference type="PROSITE" id="PS50157">
    <property type="entry name" value="ZINC_FINGER_C2H2_2"/>
    <property type="match status" value="3"/>
</dbReference>
<dbReference type="Pfam" id="PF00096">
    <property type="entry name" value="zf-C2H2"/>
    <property type="match status" value="2"/>
</dbReference>
<dbReference type="PANTHER" id="PTHR19818">
    <property type="entry name" value="ZINC FINGER PROTEIN ZIC AND GLI"/>
    <property type="match status" value="1"/>
</dbReference>
<evidence type="ECO:0000256" key="6">
    <source>
        <dbReference type="ARBA" id="ARBA00023015"/>
    </source>
</evidence>
<dbReference type="GO" id="GO:0045944">
    <property type="term" value="P:positive regulation of transcription by RNA polymerase II"/>
    <property type="evidence" value="ECO:0007669"/>
    <property type="project" value="UniProtKB-ARBA"/>
</dbReference>
<keyword evidence="4 9" id="KW-0863">Zinc-finger</keyword>
<feature type="region of interest" description="Disordered" evidence="10">
    <location>
        <begin position="195"/>
        <end position="216"/>
    </location>
</feature>
<keyword evidence="5" id="KW-0862">Zinc</keyword>
<evidence type="ECO:0000256" key="5">
    <source>
        <dbReference type="ARBA" id="ARBA00022833"/>
    </source>
</evidence>
<dbReference type="PANTHER" id="PTHR19818:SF139">
    <property type="entry name" value="PAIR-RULE PROTEIN ODD-PAIRED"/>
    <property type="match status" value="1"/>
</dbReference>
<dbReference type="OrthoDB" id="8117402at2759"/>
<keyword evidence="2" id="KW-0479">Metal-binding</keyword>
<keyword evidence="3" id="KW-0677">Repeat</keyword>
<name>A0A0L0S537_ALLM3</name>
<feature type="domain" description="C2H2-type" evidence="11">
    <location>
        <begin position="161"/>
        <end position="181"/>
    </location>
</feature>
<dbReference type="EMBL" id="GG745331">
    <property type="protein sequence ID" value="KNE57521.1"/>
    <property type="molecule type" value="Genomic_DNA"/>
</dbReference>
<feature type="domain" description="C2H2-type" evidence="11">
    <location>
        <begin position="102"/>
        <end position="131"/>
    </location>
</feature>
<reference evidence="12 13" key="1">
    <citation type="submission" date="2009-11" db="EMBL/GenBank/DDBJ databases">
        <title>Annotation of Allomyces macrogynus ATCC 38327.</title>
        <authorList>
            <consortium name="The Broad Institute Genome Sequencing Platform"/>
            <person name="Russ C."/>
            <person name="Cuomo C."/>
            <person name="Burger G."/>
            <person name="Gray M.W."/>
            <person name="Holland P.W.H."/>
            <person name="King N."/>
            <person name="Lang F.B.F."/>
            <person name="Roger A.J."/>
            <person name="Ruiz-Trillo I."/>
            <person name="Young S.K."/>
            <person name="Zeng Q."/>
            <person name="Gargeya S."/>
            <person name="Fitzgerald M."/>
            <person name="Haas B."/>
            <person name="Abouelleil A."/>
            <person name="Alvarado L."/>
            <person name="Arachchi H.M."/>
            <person name="Berlin A."/>
            <person name="Chapman S.B."/>
            <person name="Gearin G."/>
            <person name="Goldberg J."/>
            <person name="Griggs A."/>
            <person name="Gujja S."/>
            <person name="Hansen M."/>
            <person name="Heiman D."/>
            <person name="Howarth C."/>
            <person name="Larimer J."/>
            <person name="Lui A."/>
            <person name="MacDonald P.J.P."/>
            <person name="McCowen C."/>
            <person name="Montmayeur A."/>
            <person name="Murphy C."/>
            <person name="Neiman D."/>
            <person name="Pearson M."/>
            <person name="Priest M."/>
            <person name="Roberts A."/>
            <person name="Saif S."/>
            <person name="Shea T."/>
            <person name="Sisk P."/>
            <person name="Stolte C."/>
            <person name="Sykes S."/>
            <person name="Wortman J."/>
            <person name="Nusbaum C."/>
            <person name="Birren B."/>
        </authorList>
    </citation>
    <scope>NUCLEOTIDE SEQUENCE [LARGE SCALE GENOMIC DNA]</scope>
    <source>
        <strain evidence="12 13">ATCC 38327</strain>
    </source>
</reference>
<dbReference type="FunFam" id="3.30.160.60:FF:001289">
    <property type="entry name" value="Zinc finger protein 574"/>
    <property type="match status" value="1"/>
</dbReference>
<evidence type="ECO:0000256" key="3">
    <source>
        <dbReference type="ARBA" id="ARBA00022737"/>
    </source>
</evidence>
<feature type="compositionally biased region" description="Low complexity" evidence="10">
    <location>
        <begin position="387"/>
        <end position="398"/>
    </location>
</feature>
<evidence type="ECO:0000256" key="4">
    <source>
        <dbReference type="ARBA" id="ARBA00022771"/>
    </source>
</evidence>
<reference evidence="13" key="2">
    <citation type="submission" date="2009-11" db="EMBL/GenBank/DDBJ databases">
        <title>The Genome Sequence of Allomyces macrogynus strain ATCC 38327.</title>
        <authorList>
            <consortium name="The Broad Institute Genome Sequencing Platform"/>
            <person name="Russ C."/>
            <person name="Cuomo C."/>
            <person name="Shea T."/>
            <person name="Young S.K."/>
            <person name="Zeng Q."/>
            <person name="Koehrsen M."/>
            <person name="Haas B."/>
            <person name="Borodovsky M."/>
            <person name="Guigo R."/>
            <person name="Alvarado L."/>
            <person name="Berlin A."/>
            <person name="Borenstein D."/>
            <person name="Chen Z."/>
            <person name="Engels R."/>
            <person name="Freedman E."/>
            <person name="Gellesch M."/>
            <person name="Goldberg J."/>
            <person name="Griggs A."/>
            <person name="Gujja S."/>
            <person name="Heiman D."/>
            <person name="Hepburn T."/>
            <person name="Howarth C."/>
            <person name="Jen D."/>
            <person name="Larson L."/>
            <person name="Lewis B."/>
            <person name="Mehta T."/>
            <person name="Park D."/>
            <person name="Pearson M."/>
            <person name="Roberts A."/>
            <person name="Saif S."/>
            <person name="Shenoy N."/>
            <person name="Sisk P."/>
            <person name="Stolte C."/>
            <person name="Sykes S."/>
            <person name="Walk T."/>
            <person name="White J."/>
            <person name="Yandava C."/>
            <person name="Burger G."/>
            <person name="Gray M.W."/>
            <person name="Holland P.W.H."/>
            <person name="King N."/>
            <person name="Lang F.B.F."/>
            <person name="Roger A.J."/>
            <person name="Ruiz-Trillo I."/>
            <person name="Lander E."/>
            <person name="Nusbaum C."/>
        </authorList>
    </citation>
    <scope>NUCLEOTIDE SEQUENCE [LARGE SCALE GENOMIC DNA]</scope>
    <source>
        <strain evidence="13">ATCC 38327</strain>
    </source>
</reference>
<dbReference type="FunFam" id="3.30.160.60:FF:000125">
    <property type="entry name" value="Putative zinc finger protein 143"/>
    <property type="match status" value="1"/>
</dbReference>
<evidence type="ECO:0000256" key="9">
    <source>
        <dbReference type="PROSITE-ProRule" id="PRU00042"/>
    </source>
</evidence>
<dbReference type="eggNOG" id="KOG1721">
    <property type="taxonomic scope" value="Eukaryota"/>
</dbReference>
<evidence type="ECO:0000256" key="10">
    <source>
        <dbReference type="SAM" id="MobiDB-lite"/>
    </source>
</evidence>
<dbReference type="PROSITE" id="PS00028">
    <property type="entry name" value="ZINC_FINGER_C2H2_1"/>
    <property type="match status" value="2"/>
</dbReference>
<keyword evidence="7" id="KW-0804">Transcription</keyword>
<protein>
    <recommendedName>
        <fullName evidence="11">C2H2-type domain-containing protein</fullName>
    </recommendedName>
</protein>
<dbReference type="SMART" id="SM00355">
    <property type="entry name" value="ZnF_C2H2"/>
    <property type="match status" value="3"/>
</dbReference>
<evidence type="ECO:0000313" key="12">
    <source>
        <dbReference type="EMBL" id="KNE57521.1"/>
    </source>
</evidence>
<dbReference type="Proteomes" id="UP000054350">
    <property type="component" value="Unassembled WGS sequence"/>
</dbReference>
<evidence type="ECO:0000256" key="8">
    <source>
        <dbReference type="ARBA" id="ARBA00023242"/>
    </source>
</evidence>
<proteinExistence type="predicted"/>
<dbReference type="InterPro" id="IPR050329">
    <property type="entry name" value="GLI_C2H2-zinc-finger"/>
</dbReference>
<dbReference type="OMA" id="NTHTKEQ"/>